<proteinExistence type="predicted"/>
<name>F4PMI1_CACFS</name>
<dbReference type="Proteomes" id="UP000007797">
    <property type="component" value="Unassembled WGS sequence"/>
</dbReference>
<protein>
    <recommendedName>
        <fullName evidence="5">Cystatin domain-containing protein</fullName>
    </recommendedName>
</protein>
<feature type="compositionally biased region" description="Basic and acidic residues" evidence="1">
    <location>
        <begin position="147"/>
        <end position="166"/>
    </location>
</feature>
<accession>F4PMI1</accession>
<feature type="signal peptide" evidence="2">
    <location>
        <begin position="1"/>
        <end position="20"/>
    </location>
</feature>
<evidence type="ECO:0000256" key="1">
    <source>
        <dbReference type="SAM" id="MobiDB-lite"/>
    </source>
</evidence>
<dbReference type="RefSeq" id="XP_004361479.1">
    <property type="nucleotide sequence ID" value="XM_004361422.1"/>
</dbReference>
<evidence type="ECO:0000313" key="4">
    <source>
        <dbReference type="Proteomes" id="UP000007797"/>
    </source>
</evidence>
<organism evidence="3 4">
    <name type="scientific">Cavenderia fasciculata</name>
    <name type="common">Slime mold</name>
    <name type="synonym">Dictyostelium fasciculatum</name>
    <dbReference type="NCBI Taxonomy" id="261658"/>
    <lineage>
        <taxon>Eukaryota</taxon>
        <taxon>Amoebozoa</taxon>
        <taxon>Evosea</taxon>
        <taxon>Eumycetozoa</taxon>
        <taxon>Dictyostelia</taxon>
        <taxon>Acytosteliales</taxon>
        <taxon>Cavenderiaceae</taxon>
        <taxon>Cavenderia</taxon>
    </lineage>
</organism>
<keyword evidence="4" id="KW-1185">Reference proteome</keyword>
<dbReference type="EMBL" id="GL883008">
    <property type="protein sequence ID" value="EGG23628.1"/>
    <property type="molecule type" value="Genomic_DNA"/>
</dbReference>
<dbReference type="GeneID" id="14875776"/>
<feature type="region of interest" description="Disordered" evidence="1">
    <location>
        <begin position="137"/>
        <end position="166"/>
    </location>
</feature>
<evidence type="ECO:0008006" key="5">
    <source>
        <dbReference type="Google" id="ProtNLM"/>
    </source>
</evidence>
<sequence>MKLLSTILILLVAIVALTLANSPKSSSPTGVTVTQTGGFAGVHKTVSLDLKTGKTATGKKIDKKLLDSLNDNIKSDEFKDLPEHSVYEPDHQVADAFIYEAVFHFKGHKQIKNIYWNELASNKTSICEPLQQLASKYATNIPPPPASDKKDKNVQTPDVEHGTPSQ</sequence>
<evidence type="ECO:0000256" key="2">
    <source>
        <dbReference type="SAM" id="SignalP"/>
    </source>
</evidence>
<dbReference type="AlphaFoldDB" id="F4PMI1"/>
<keyword evidence="2" id="KW-0732">Signal</keyword>
<reference evidence="4" key="1">
    <citation type="journal article" date="2011" name="Genome Res.">
        <title>Phylogeny-wide analysis of social amoeba genomes highlights ancient origins for complex intercellular communication.</title>
        <authorList>
            <person name="Heidel A.J."/>
            <person name="Lawal H.M."/>
            <person name="Felder M."/>
            <person name="Schilde C."/>
            <person name="Helps N.R."/>
            <person name="Tunggal B."/>
            <person name="Rivero F."/>
            <person name="John U."/>
            <person name="Schleicher M."/>
            <person name="Eichinger L."/>
            <person name="Platzer M."/>
            <person name="Noegel A.A."/>
            <person name="Schaap P."/>
            <person name="Gloeckner G."/>
        </authorList>
    </citation>
    <scope>NUCLEOTIDE SEQUENCE [LARGE SCALE GENOMIC DNA]</scope>
    <source>
        <strain evidence="4">SH3</strain>
    </source>
</reference>
<evidence type="ECO:0000313" key="3">
    <source>
        <dbReference type="EMBL" id="EGG23628.1"/>
    </source>
</evidence>
<gene>
    <name evidence="3" type="ORF">DFA_05762</name>
</gene>
<dbReference type="KEGG" id="dfa:DFA_05762"/>
<feature type="chain" id="PRO_5003313185" description="Cystatin domain-containing protein" evidence="2">
    <location>
        <begin position="21"/>
        <end position="166"/>
    </location>
</feature>